<dbReference type="RefSeq" id="WP_221465307.1">
    <property type="nucleotide sequence ID" value="NZ_BAABEK010000042.1"/>
</dbReference>
<protein>
    <recommendedName>
        <fullName evidence="3">Aminoglycoside phosphotransferase</fullName>
    </recommendedName>
</protein>
<dbReference type="InterPro" id="IPR011009">
    <property type="entry name" value="Kinase-like_dom_sf"/>
</dbReference>
<reference evidence="1 2" key="1">
    <citation type="submission" date="2020-08" db="EMBL/GenBank/DDBJ databases">
        <title>Sequencing the genomes of 1000 actinobacteria strains.</title>
        <authorList>
            <person name="Klenk H.-P."/>
        </authorList>
    </citation>
    <scope>NUCLEOTIDE SEQUENCE [LARGE SCALE GENOMIC DNA]</scope>
    <source>
        <strain evidence="1 2">DSM 43023</strain>
    </source>
</reference>
<evidence type="ECO:0008006" key="3">
    <source>
        <dbReference type="Google" id="ProtNLM"/>
    </source>
</evidence>
<dbReference type="EMBL" id="JACHJU010000001">
    <property type="protein sequence ID" value="MBB4937297.1"/>
    <property type="molecule type" value="Genomic_DNA"/>
</dbReference>
<dbReference type="AlphaFoldDB" id="A0A7W7RSY2"/>
<proteinExistence type="predicted"/>
<name>A0A7W7RSY2_9ACTN</name>
<keyword evidence="2" id="KW-1185">Reference proteome</keyword>
<dbReference type="Proteomes" id="UP000534286">
    <property type="component" value="Unassembled WGS sequence"/>
</dbReference>
<accession>A0A7W7RSY2</accession>
<evidence type="ECO:0000313" key="1">
    <source>
        <dbReference type="EMBL" id="MBB4937297.1"/>
    </source>
</evidence>
<organism evidence="1 2">
    <name type="scientific">Streptosporangium album</name>
    <dbReference type="NCBI Taxonomy" id="47479"/>
    <lineage>
        <taxon>Bacteria</taxon>
        <taxon>Bacillati</taxon>
        <taxon>Actinomycetota</taxon>
        <taxon>Actinomycetes</taxon>
        <taxon>Streptosporangiales</taxon>
        <taxon>Streptosporangiaceae</taxon>
        <taxon>Streptosporangium</taxon>
    </lineage>
</organism>
<comment type="caution">
    <text evidence="1">The sequence shown here is derived from an EMBL/GenBank/DDBJ whole genome shotgun (WGS) entry which is preliminary data.</text>
</comment>
<dbReference type="SUPFAM" id="SSF56112">
    <property type="entry name" value="Protein kinase-like (PK-like)"/>
    <property type="match status" value="1"/>
</dbReference>
<sequence length="293" mass="32277">MSTDDPRPDEVRTDVTLHAPAAEAILRAASEVAGVELSNPADLGGSLRSTVLRCRTAESVHRRANLARLWAGYGRGTPSWEEDPWLARTTAGLLTLLPEAGIAAPPELAGELARIEAVSEDDYPAFTPGDTCPDNNLLTPDGLRLLDFESACFQSVFLTAAYCRMPFSTCWCVYNLPSEPAEEIEQAYREEVVVAYPALADDTVWRAGIRQAIAAWTVSTTVWVLPRVAEEDRPIHRTRRPVPTMRQVLRHRWEMASTLEEFPAFAETMRLMLSKVAGAWDVPPLPGYPAFGG</sequence>
<evidence type="ECO:0000313" key="2">
    <source>
        <dbReference type="Proteomes" id="UP000534286"/>
    </source>
</evidence>
<gene>
    <name evidence="1" type="ORF">FHR32_001602</name>
</gene>